<proteinExistence type="predicted"/>
<dbReference type="EMBL" id="SNXY01000011">
    <property type="protein sequence ID" value="TDP81871.1"/>
    <property type="molecule type" value="Genomic_DNA"/>
</dbReference>
<feature type="chain" id="PRO_5020471983" evidence="1">
    <location>
        <begin position="23"/>
        <end position="145"/>
    </location>
</feature>
<dbReference type="RefSeq" id="WP_126540460.1">
    <property type="nucleotide sequence ID" value="NZ_BSPM01000002.1"/>
</dbReference>
<dbReference type="Proteomes" id="UP000294547">
    <property type="component" value="Unassembled WGS sequence"/>
</dbReference>
<protein>
    <submittedName>
        <fullName evidence="2">Uncharacterized protein</fullName>
    </submittedName>
</protein>
<evidence type="ECO:0000313" key="3">
    <source>
        <dbReference type="Proteomes" id="UP000294547"/>
    </source>
</evidence>
<evidence type="ECO:0000256" key="1">
    <source>
        <dbReference type="SAM" id="SignalP"/>
    </source>
</evidence>
<evidence type="ECO:0000313" key="2">
    <source>
        <dbReference type="EMBL" id="TDP81871.1"/>
    </source>
</evidence>
<sequence length="145" mass="14872">MIAKTIRAAGLSGALAAGLALAAVPAEAAGTARTLTCAGADGLFTIASRYVERTKKTGVRRQFKAEFEVDHAVAGFGVGRTVVFEVADVVVARRALKRQADGSLAAEVQFDDERGALPATFPAIAKGTTVEAVVGGRTVLACALR</sequence>
<comment type="caution">
    <text evidence="2">The sequence shown here is derived from an EMBL/GenBank/DDBJ whole genome shotgun (WGS) entry which is preliminary data.</text>
</comment>
<keyword evidence="1" id="KW-0732">Signal</keyword>
<name>A0A4R6R7B6_9HYPH</name>
<organism evidence="2 3">
    <name type="scientific">Oharaeibacter diazotrophicus</name>
    <dbReference type="NCBI Taxonomy" id="1920512"/>
    <lineage>
        <taxon>Bacteria</taxon>
        <taxon>Pseudomonadati</taxon>
        <taxon>Pseudomonadota</taxon>
        <taxon>Alphaproteobacteria</taxon>
        <taxon>Hyphomicrobiales</taxon>
        <taxon>Pleomorphomonadaceae</taxon>
        <taxon>Oharaeibacter</taxon>
    </lineage>
</organism>
<accession>A0A4R6R7B6</accession>
<reference evidence="2 3" key="1">
    <citation type="submission" date="2019-03" db="EMBL/GenBank/DDBJ databases">
        <title>Genomic Encyclopedia of Type Strains, Phase IV (KMG-IV): sequencing the most valuable type-strain genomes for metagenomic binning, comparative biology and taxonomic classification.</title>
        <authorList>
            <person name="Goeker M."/>
        </authorList>
    </citation>
    <scope>NUCLEOTIDE SEQUENCE [LARGE SCALE GENOMIC DNA]</scope>
    <source>
        <strain evidence="2 3">DSM 102969</strain>
    </source>
</reference>
<keyword evidence="3" id="KW-1185">Reference proteome</keyword>
<dbReference type="AlphaFoldDB" id="A0A4R6R7B6"/>
<gene>
    <name evidence="2" type="ORF">EDD54_4131</name>
</gene>
<feature type="signal peptide" evidence="1">
    <location>
        <begin position="1"/>
        <end position="22"/>
    </location>
</feature>